<keyword evidence="2" id="KW-1185">Reference proteome</keyword>
<gene>
    <name evidence="1" type="ORF">SR900_04155</name>
</gene>
<protein>
    <submittedName>
        <fullName evidence="1">Uncharacterized protein</fullName>
    </submittedName>
</protein>
<name>A0ABZ0X666_9GAMM</name>
<accession>A0ABZ0X666</accession>
<reference evidence="1 2" key="1">
    <citation type="submission" date="2023-11" db="EMBL/GenBank/DDBJ databases">
        <title>MicrobeMod: A computational toolkit for identifying prokaryotic methylation and restriction-modification with nanopore sequencing.</title>
        <authorList>
            <person name="Crits-Christoph A."/>
            <person name="Kang S.C."/>
            <person name="Lee H."/>
            <person name="Ostrov N."/>
        </authorList>
    </citation>
    <scope>NUCLEOTIDE SEQUENCE [LARGE SCALE GENOMIC DNA]</scope>
    <source>
        <strain evidence="1 2">DSMZ 16071</strain>
    </source>
</reference>
<organism evidence="1 2">
    <name type="scientific">Kangiella aquimarina</name>
    <dbReference type="NCBI Taxonomy" id="261965"/>
    <lineage>
        <taxon>Bacteria</taxon>
        <taxon>Pseudomonadati</taxon>
        <taxon>Pseudomonadota</taxon>
        <taxon>Gammaproteobacteria</taxon>
        <taxon>Kangiellales</taxon>
        <taxon>Kangiellaceae</taxon>
        <taxon>Kangiella</taxon>
    </lineage>
</organism>
<evidence type="ECO:0000313" key="2">
    <source>
        <dbReference type="Proteomes" id="UP001324185"/>
    </source>
</evidence>
<proteinExistence type="predicted"/>
<dbReference type="Proteomes" id="UP001324185">
    <property type="component" value="Chromosome"/>
</dbReference>
<dbReference type="RefSeq" id="WP_018624113.1">
    <property type="nucleotide sequence ID" value="NZ_CP140158.1"/>
</dbReference>
<evidence type="ECO:0000313" key="1">
    <source>
        <dbReference type="EMBL" id="WQG86087.1"/>
    </source>
</evidence>
<sequence length="166" mass="19404">MIIGNIKNLAFELKSINEMINVEVWIAGFNVSSDDTNAYGKQFMHYLNLEREKLEESFDRKITDYLNSLTLEECASKLLAYNLGNSNCDQELDEINLRCRILELGPTTDHLCCFLIPYKNEFFLQCFIFEAKYENTKNVKWLCRKVILKEITSAIEQTIDQIRIIV</sequence>
<dbReference type="EMBL" id="CP140158">
    <property type="protein sequence ID" value="WQG86087.1"/>
    <property type="molecule type" value="Genomic_DNA"/>
</dbReference>